<gene>
    <name evidence="3" type="ORF">OSH02_16370</name>
</gene>
<dbReference type="InterPro" id="IPR002711">
    <property type="entry name" value="HNH"/>
</dbReference>
<organism evidence="3 4">
    <name type="scientific">Alcaligenes phenolicus</name>
    <dbReference type="NCBI Taxonomy" id="232846"/>
    <lineage>
        <taxon>Bacteria</taxon>
        <taxon>Pseudomonadati</taxon>
        <taxon>Pseudomonadota</taxon>
        <taxon>Betaproteobacteria</taxon>
        <taxon>Burkholderiales</taxon>
        <taxon>Alcaligenaceae</taxon>
        <taxon>Alcaligenes</taxon>
    </lineage>
</organism>
<protein>
    <submittedName>
        <fullName evidence="3">EVE domain-containing protein</fullName>
    </submittedName>
</protein>
<dbReference type="Pfam" id="PF01844">
    <property type="entry name" value="HNH"/>
    <property type="match status" value="1"/>
</dbReference>
<feature type="domain" description="EVE" evidence="2">
    <location>
        <begin position="3"/>
        <end position="141"/>
    </location>
</feature>
<dbReference type="Proteomes" id="UP001208074">
    <property type="component" value="Unassembled WGS sequence"/>
</dbReference>
<dbReference type="InterPro" id="IPR003615">
    <property type="entry name" value="HNH_nuc"/>
</dbReference>
<evidence type="ECO:0000259" key="2">
    <source>
        <dbReference type="Pfam" id="PF01878"/>
    </source>
</evidence>
<dbReference type="GO" id="GO:0004519">
    <property type="term" value="F:endonuclease activity"/>
    <property type="evidence" value="ECO:0007669"/>
    <property type="project" value="InterPro"/>
</dbReference>
<dbReference type="AlphaFoldDB" id="A0AAW5VZX9"/>
<dbReference type="Gene3D" id="3.10.590.10">
    <property type="entry name" value="ph1033 like domains"/>
    <property type="match status" value="1"/>
</dbReference>
<sequence>MKTWLFQANPDRFDLDSYLAADLETITWVVRQHRESIALGDSVFIWKAQGKRKAISGVVAECRVVSAVEKRPSDAASLPLWDKDEALKLELRVELIVIRVANIGEILRRDWLKMDPVLSQLTIFKTTQNTNYLITEQQASRLRALWERTGKDWSWRDSVAGLWAYAETKGTEVSKRAGTPVAQVALAIGRSVGEVYNKVMNFRAIDPGDGRTGLQGACETERRLWAAFFNSSAEQIDRQRLDDEIARLSLSLNGESVAISLEDQYELVTSGSLDMLIKRYQKALVSEVFKELPPVVISPKQTFNRNPLVVQIARKRADSKCEIPNCAVPSFIAEHGENFCKIHHVIPLGEGGKDLIENVICLCPVHHREAHYGKEKLALRALMLQVRTRDKRDF</sequence>
<accession>A0AAW5VZX9</accession>
<evidence type="ECO:0000313" key="4">
    <source>
        <dbReference type="Proteomes" id="UP001208074"/>
    </source>
</evidence>
<dbReference type="InterPro" id="IPR015947">
    <property type="entry name" value="PUA-like_sf"/>
</dbReference>
<dbReference type="RefSeq" id="WP_266140756.1">
    <property type="nucleotide sequence ID" value="NZ_JAPKNB010000012.1"/>
</dbReference>
<comment type="caution">
    <text evidence="3">The sequence shown here is derived from an EMBL/GenBank/DDBJ whole genome shotgun (WGS) entry which is preliminary data.</text>
</comment>
<dbReference type="CDD" id="cd00085">
    <property type="entry name" value="HNHc"/>
    <property type="match status" value="1"/>
</dbReference>
<dbReference type="Pfam" id="PF01878">
    <property type="entry name" value="EVE"/>
    <property type="match status" value="1"/>
</dbReference>
<evidence type="ECO:0000313" key="3">
    <source>
        <dbReference type="EMBL" id="MCX5566945.1"/>
    </source>
</evidence>
<dbReference type="InterPro" id="IPR002740">
    <property type="entry name" value="EVE_domain"/>
</dbReference>
<evidence type="ECO:0000259" key="1">
    <source>
        <dbReference type="Pfam" id="PF01844"/>
    </source>
</evidence>
<dbReference type="Gene3D" id="1.10.30.50">
    <property type="match status" value="1"/>
</dbReference>
<dbReference type="SUPFAM" id="SSF88697">
    <property type="entry name" value="PUA domain-like"/>
    <property type="match status" value="1"/>
</dbReference>
<dbReference type="GO" id="GO:0003676">
    <property type="term" value="F:nucleic acid binding"/>
    <property type="evidence" value="ECO:0007669"/>
    <property type="project" value="InterPro"/>
</dbReference>
<dbReference type="GO" id="GO:0008270">
    <property type="term" value="F:zinc ion binding"/>
    <property type="evidence" value="ECO:0007669"/>
    <property type="project" value="InterPro"/>
</dbReference>
<dbReference type="EMBL" id="JAPKNB010000012">
    <property type="protein sequence ID" value="MCX5566945.1"/>
    <property type="molecule type" value="Genomic_DNA"/>
</dbReference>
<name>A0AAW5VZX9_9BURK</name>
<reference evidence="3" key="1">
    <citation type="submission" date="2022-11" db="EMBL/GenBank/DDBJ databases">
        <title>Biodiversity and phylogenetic relationships of bacteria.</title>
        <authorList>
            <person name="Machado R.A.R."/>
            <person name="Bhat A."/>
            <person name="Loulou A."/>
            <person name="Kallel S."/>
        </authorList>
    </citation>
    <scope>NUCLEOTIDE SEQUENCE</scope>
    <source>
        <strain evidence="3">DSM 16503</strain>
    </source>
</reference>
<proteinExistence type="predicted"/>
<feature type="domain" description="HNH" evidence="1">
    <location>
        <begin position="335"/>
        <end position="371"/>
    </location>
</feature>